<keyword evidence="11" id="KW-0175">Coiled coil</keyword>
<dbReference type="EC" id="2.7.13.3" evidence="3"/>
<dbReference type="Gene3D" id="6.10.340.10">
    <property type="match status" value="1"/>
</dbReference>
<dbReference type="Gene3D" id="1.10.287.130">
    <property type="match status" value="1"/>
</dbReference>
<dbReference type="InterPro" id="IPR005467">
    <property type="entry name" value="His_kinase_dom"/>
</dbReference>
<comment type="catalytic activity">
    <reaction evidence="1">
        <text>ATP + protein L-histidine = ADP + protein N-phospho-L-histidine.</text>
        <dbReference type="EC" id="2.7.13.3"/>
    </reaction>
</comment>
<dbReference type="OrthoDB" id="9757990at2"/>
<proteinExistence type="predicted"/>
<dbReference type="InterPro" id="IPR003660">
    <property type="entry name" value="HAMP_dom"/>
</dbReference>
<dbReference type="Pfam" id="PF02518">
    <property type="entry name" value="HATPase_c"/>
    <property type="match status" value="1"/>
</dbReference>
<keyword evidence="4" id="KW-0597">Phosphoprotein</keyword>
<evidence type="ECO:0000256" key="10">
    <source>
        <dbReference type="ARBA" id="ARBA00023136"/>
    </source>
</evidence>
<evidence type="ECO:0000256" key="11">
    <source>
        <dbReference type="SAM" id="Coils"/>
    </source>
</evidence>
<comment type="subcellular location">
    <subcellularLocation>
        <location evidence="2">Cell membrane</location>
    </subcellularLocation>
</comment>
<evidence type="ECO:0000256" key="3">
    <source>
        <dbReference type="ARBA" id="ARBA00012438"/>
    </source>
</evidence>
<dbReference type="CDD" id="cd06225">
    <property type="entry name" value="HAMP"/>
    <property type="match status" value="1"/>
</dbReference>
<evidence type="ECO:0000313" key="16">
    <source>
        <dbReference type="Proteomes" id="UP000222056"/>
    </source>
</evidence>
<accession>A0A1H6G1R8</accession>
<evidence type="ECO:0000259" key="13">
    <source>
        <dbReference type="PROSITE" id="PS50109"/>
    </source>
</evidence>
<dbReference type="Pfam" id="PF00672">
    <property type="entry name" value="HAMP"/>
    <property type="match status" value="1"/>
</dbReference>
<dbReference type="PRINTS" id="PR00344">
    <property type="entry name" value="BCTRLSENSOR"/>
</dbReference>
<keyword evidence="7 15" id="KW-0418">Kinase</keyword>
<gene>
    <name evidence="15" type="ORF">SAMN02745716_2117</name>
</gene>
<protein>
    <recommendedName>
        <fullName evidence="3">histidine kinase</fullName>
        <ecNumber evidence="3">2.7.13.3</ecNumber>
    </recommendedName>
</protein>
<dbReference type="SMART" id="SM00304">
    <property type="entry name" value="HAMP"/>
    <property type="match status" value="1"/>
</dbReference>
<feature type="transmembrane region" description="Helical" evidence="12">
    <location>
        <begin position="152"/>
        <end position="170"/>
    </location>
</feature>
<keyword evidence="16" id="KW-1185">Reference proteome</keyword>
<dbReference type="SUPFAM" id="SSF47384">
    <property type="entry name" value="Homodimeric domain of signal transducing histidine kinase"/>
    <property type="match status" value="1"/>
</dbReference>
<dbReference type="InterPro" id="IPR036097">
    <property type="entry name" value="HisK_dim/P_sf"/>
</dbReference>
<dbReference type="SMART" id="SM00387">
    <property type="entry name" value="HATPase_c"/>
    <property type="match status" value="1"/>
</dbReference>
<dbReference type="CDD" id="cd00075">
    <property type="entry name" value="HATPase"/>
    <property type="match status" value="1"/>
</dbReference>
<dbReference type="SUPFAM" id="SSF55874">
    <property type="entry name" value="ATPase domain of HSP90 chaperone/DNA topoisomerase II/histidine kinase"/>
    <property type="match status" value="1"/>
</dbReference>
<dbReference type="STRING" id="29539.SAMN02745716_2117"/>
<dbReference type="InterPro" id="IPR004358">
    <property type="entry name" value="Sig_transdc_His_kin-like_C"/>
</dbReference>
<dbReference type="Gene3D" id="3.30.565.10">
    <property type="entry name" value="Histidine kinase-like ATPase, C-terminal domain"/>
    <property type="match status" value="1"/>
</dbReference>
<evidence type="ECO:0000256" key="1">
    <source>
        <dbReference type="ARBA" id="ARBA00000085"/>
    </source>
</evidence>
<dbReference type="PANTHER" id="PTHR45436:SF5">
    <property type="entry name" value="SENSOR HISTIDINE KINASE TRCS"/>
    <property type="match status" value="1"/>
</dbReference>
<feature type="domain" description="HAMP" evidence="14">
    <location>
        <begin position="171"/>
        <end position="224"/>
    </location>
</feature>
<name>A0A1H6G1R8_THEAL</name>
<evidence type="ECO:0000313" key="15">
    <source>
        <dbReference type="EMBL" id="SEH16223.1"/>
    </source>
</evidence>
<dbReference type="GO" id="GO:0000155">
    <property type="term" value="F:phosphorelay sensor kinase activity"/>
    <property type="evidence" value="ECO:0007669"/>
    <property type="project" value="InterPro"/>
</dbReference>
<dbReference type="InterPro" id="IPR036890">
    <property type="entry name" value="HATPase_C_sf"/>
</dbReference>
<reference evidence="16" key="1">
    <citation type="submission" date="2016-10" db="EMBL/GenBank/DDBJ databases">
        <authorList>
            <person name="Varghese N."/>
            <person name="Submissions S."/>
        </authorList>
    </citation>
    <scope>NUCLEOTIDE SEQUENCE [LARGE SCALE GENOMIC DNA]</scope>
    <source>
        <strain evidence="16">ATCC 35263</strain>
    </source>
</reference>
<dbReference type="Pfam" id="PF00512">
    <property type="entry name" value="HisKA"/>
    <property type="match status" value="1"/>
</dbReference>
<dbReference type="PROSITE" id="PS50109">
    <property type="entry name" value="HIS_KIN"/>
    <property type="match status" value="1"/>
</dbReference>
<dbReference type="PROSITE" id="PS50885">
    <property type="entry name" value="HAMP"/>
    <property type="match status" value="1"/>
</dbReference>
<dbReference type="InterPro" id="IPR003594">
    <property type="entry name" value="HATPase_dom"/>
</dbReference>
<evidence type="ECO:0000256" key="2">
    <source>
        <dbReference type="ARBA" id="ARBA00004236"/>
    </source>
</evidence>
<evidence type="ECO:0000256" key="8">
    <source>
        <dbReference type="ARBA" id="ARBA00022989"/>
    </source>
</evidence>
<dbReference type="InterPro" id="IPR003661">
    <property type="entry name" value="HisK_dim/P_dom"/>
</dbReference>
<dbReference type="SUPFAM" id="SSF158472">
    <property type="entry name" value="HAMP domain-like"/>
    <property type="match status" value="1"/>
</dbReference>
<feature type="coiled-coil region" evidence="11">
    <location>
        <begin position="205"/>
        <end position="232"/>
    </location>
</feature>
<feature type="domain" description="Histidine kinase" evidence="13">
    <location>
        <begin position="232"/>
        <end position="445"/>
    </location>
</feature>
<keyword evidence="8 12" id="KW-1133">Transmembrane helix</keyword>
<keyword evidence="9" id="KW-0902">Two-component regulatory system</keyword>
<evidence type="ECO:0000259" key="14">
    <source>
        <dbReference type="PROSITE" id="PS50885"/>
    </source>
</evidence>
<organism evidence="15 16">
    <name type="scientific">Thermoleophilum album</name>
    <dbReference type="NCBI Taxonomy" id="29539"/>
    <lineage>
        <taxon>Bacteria</taxon>
        <taxon>Bacillati</taxon>
        <taxon>Actinomycetota</taxon>
        <taxon>Thermoleophilia</taxon>
        <taxon>Thermoleophilales</taxon>
        <taxon>Thermoleophilaceae</taxon>
        <taxon>Thermoleophilum</taxon>
    </lineage>
</organism>
<dbReference type="EMBL" id="FNWJ01000003">
    <property type="protein sequence ID" value="SEH16223.1"/>
    <property type="molecule type" value="Genomic_DNA"/>
</dbReference>
<dbReference type="InterPro" id="IPR050428">
    <property type="entry name" value="TCS_sensor_his_kinase"/>
</dbReference>
<dbReference type="PANTHER" id="PTHR45436">
    <property type="entry name" value="SENSOR HISTIDINE KINASE YKOH"/>
    <property type="match status" value="1"/>
</dbReference>
<dbReference type="RefSeq" id="WP_093119051.1">
    <property type="nucleotide sequence ID" value="NZ_FNWJ01000003.1"/>
</dbReference>
<dbReference type="Proteomes" id="UP000222056">
    <property type="component" value="Unassembled WGS sequence"/>
</dbReference>
<sequence length="456" mass="49131">MSRLRRLGLRARLATALGAVAVAAVALATLLANRGLDASLTDFARERLQASADHTAALAARFYQREGGWNERVADELRHVAQANQMSLVVIDAAGRHVLAPTGARPADAERASAPVRVGARRVGTVSVASLGSGLLTEEEQDLRSRLDSQHMVAGLLAVALALLAAVLVASSLTRPIRRLTEAARRVERGDLSTRLRGDGGGAEIEQLAHALDRLSRTLEREEELRRATVADVAHELRTPVSGILGRIEAAQDGVLDDERANLESMHTEALRLTRLIEDIGRLADAERPGLLLDRTALDLADVARARAAVYGELFERKQIRFRQQLSPAAMHGDRGRLEQVVDNLLSNALRYTDPDGAVVLSTRRQDADVLLEVADTGHGIPPEDLPHLFTRFWRGERSRSRATGGTGVGLAIASELVRAHGGRIEVDSAVGEGTTMRVTLPAGPEPHAPKTDPIR</sequence>
<dbReference type="AlphaFoldDB" id="A0A1H6G1R8"/>
<keyword evidence="10 12" id="KW-0472">Membrane</keyword>
<keyword evidence="6 12" id="KW-0812">Transmembrane</keyword>
<keyword evidence="5" id="KW-0808">Transferase</keyword>
<evidence type="ECO:0000256" key="4">
    <source>
        <dbReference type="ARBA" id="ARBA00022553"/>
    </source>
</evidence>
<dbReference type="SMART" id="SM00388">
    <property type="entry name" value="HisKA"/>
    <property type="match status" value="1"/>
</dbReference>
<dbReference type="CDD" id="cd00082">
    <property type="entry name" value="HisKA"/>
    <property type="match status" value="1"/>
</dbReference>
<evidence type="ECO:0000256" key="6">
    <source>
        <dbReference type="ARBA" id="ARBA00022692"/>
    </source>
</evidence>
<evidence type="ECO:0000256" key="5">
    <source>
        <dbReference type="ARBA" id="ARBA00022679"/>
    </source>
</evidence>
<dbReference type="FunFam" id="3.30.565.10:FF:000006">
    <property type="entry name" value="Sensor histidine kinase WalK"/>
    <property type="match status" value="1"/>
</dbReference>
<dbReference type="GO" id="GO:0005886">
    <property type="term" value="C:plasma membrane"/>
    <property type="evidence" value="ECO:0007669"/>
    <property type="project" value="UniProtKB-SubCell"/>
</dbReference>
<evidence type="ECO:0000256" key="12">
    <source>
        <dbReference type="SAM" id="Phobius"/>
    </source>
</evidence>
<evidence type="ECO:0000256" key="7">
    <source>
        <dbReference type="ARBA" id="ARBA00022777"/>
    </source>
</evidence>
<evidence type="ECO:0000256" key="9">
    <source>
        <dbReference type="ARBA" id="ARBA00023012"/>
    </source>
</evidence>